<dbReference type="Proteomes" id="UP000005408">
    <property type="component" value="Unassembled WGS sequence"/>
</dbReference>
<dbReference type="EnsemblMetazoa" id="G3008.2">
    <property type="protein sequence ID" value="G3008.2:cds"/>
    <property type="gene ID" value="G3008"/>
</dbReference>
<dbReference type="OrthoDB" id="6155726at2759"/>
<organism evidence="2 3">
    <name type="scientific">Magallana gigas</name>
    <name type="common">Pacific oyster</name>
    <name type="synonym">Crassostrea gigas</name>
    <dbReference type="NCBI Taxonomy" id="29159"/>
    <lineage>
        <taxon>Eukaryota</taxon>
        <taxon>Metazoa</taxon>
        <taxon>Spiralia</taxon>
        <taxon>Lophotrochozoa</taxon>
        <taxon>Mollusca</taxon>
        <taxon>Bivalvia</taxon>
        <taxon>Autobranchia</taxon>
        <taxon>Pteriomorphia</taxon>
        <taxon>Ostreida</taxon>
        <taxon>Ostreoidea</taxon>
        <taxon>Ostreidae</taxon>
        <taxon>Magallana</taxon>
    </lineage>
</organism>
<feature type="region of interest" description="Disordered" evidence="1">
    <location>
        <begin position="202"/>
        <end position="227"/>
    </location>
</feature>
<dbReference type="AlphaFoldDB" id="A0A8W8M135"/>
<evidence type="ECO:0000313" key="2">
    <source>
        <dbReference type="EnsemblMetazoa" id="G3008.3:cds"/>
    </source>
</evidence>
<evidence type="ECO:0000313" key="3">
    <source>
        <dbReference type="Proteomes" id="UP000005408"/>
    </source>
</evidence>
<keyword evidence="3" id="KW-1185">Reference proteome</keyword>
<feature type="region of interest" description="Disordered" evidence="1">
    <location>
        <begin position="92"/>
        <end position="138"/>
    </location>
</feature>
<evidence type="ECO:0000256" key="1">
    <source>
        <dbReference type="SAM" id="MobiDB-lite"/>
    </source>
</evidence>
<reference evidence="2" key="1">
    <citation type="submission" date="2022-08" db="UniProtKB">
        <authorList>
            <consortium name="EnsemblMetazoa"/>
        </authorList>
    </citation>
    <scope>IDENTIFICATION</scope>
    <source>
        <strain evidence="2">05x7-T-G4-1.051#20</strain>
    </source>
</reference>
<proteinExistence type="predicted"/>
<dbReference type="EnsemblMetazoa" id="G3008.4">
    <property type="protein sequence ID" value="G3008.4:cds"/>
    <property type="gene ID" value="G3008"/>
</dbReference>
<accession>A0A8W8M135</accession>
<dbReference type="OMA" id="SKFMFHI"/>
<dbReference type="EnsemblMetazoa" id="G3008.3">
    <property type="protein sequence ID" value="G3008.3:cds"/>
    <property type="gene ID" value="G3008"/>
</dbReference>
<name>A0A8W8M135_MAGGI</name>
<dbReference type="EnsemblMetazoa" id="G3008.1">
    <property type="protein sequence ID" value="G3008.1:cds"/>
    <property type="gene ID" value="G3008"/>
</dbReference>
<sequence length="300" mass="35443">MSKFMFHIRFSSEEDYLHQHELYEMLRSRNLYQVQFDLKKRLEKRIRSIELAEKMHVATSQSKKTMFLHTVQERIKKRNRFGERYKRNFSSGDVEEELENQPKNHLKRSPKVIRQTSQEPPDTSEKEVTRSQTAPEMGIFEKYKDVNAPTDEELMTLRRNVTFCGKSFPMAKSAKRRSRPQHLQSVEEVQGTDKLTEINDKQENHSQLLPEINAGNSKPDETRKKRTLSPANLAIVKNMSMFESGVTAPDGRLILSKEDYDEFIDQYRQAQKNWLRTQRRKSESLEEKIRNFKIVSDEPS</sequence>
<protein>
    <submittedName>
        <fullName evidence="2">Uncharacterized protein</fullName>
    </submittedName>
</protein>